<feature type="transmembrane region" description="Helical" evidence="2">
    <location>
        <begin position="133"/>
        <end position="153"/>
    </location>
</feature>
<keyword evidence="2" id="KW-0812">Transmembrane</keyword>
<dbReference type="Proteomes" id="UP000184368">
    <property type="component" value="Unassembled WGS sequence"/>
</dbReference>
<feature type="transmembrane region" description="Helical" evidence="2">
    <location>
        <begin position="27"/>
        <end position="46"/>
    </location>
</feature>
<feature type="transmembrane region" description="Helical" evidence="2">
    <location>
        <begin position="206"/>
        <end position="224"/>
    </location>
</feature>
<evidence type="ECO:0008006" key="5">
    <source>
        <dbReference type="Google" id="ProtNLM"/>
    </source>
</evidence>
<organism evidence="3 4">
    <name type="scientific">Cnuella takakiae</name>
    <dbReference type="NCBI Taxonomy" id="1302690"/>
    <lineage>
        <taxon>Bacteria</taxon>
        <taxon>Pseudomonadati</taxon>
        <taxon>Bacteroidota</taxon>
        <taxon>Chitinophagia</taxon>
        <taxon>Chitinophagales</taxon>
        <taxon>Chitinophagaceae</taxon>
        <taxon>Cnuella</taxon>
    </lineage>
</organism>
<dbReference type="AlphaFoldDB" id="A0A1M4T568"/>
<dbReference type="OrthoDB" id="9803163at2"/>
<feature type="transmembrane region" description="Helical" evidence="2">
    <location>
        <begin position="87"/>
        <end position="105"/>
    </location>
</feature>
<accession>A0A1M4T568</accession>
<reference evidence="3 4" key="1">
    <citation type="submission" date="2016-11" db="EMBL/GenBank/DDBJ databases">
        <authorList>
            <person name="Jaros S."/>
            <person name="Januszkiewicz K."/>
            <person name="Wedrychowicz H."/>
        </authorList>
    </citation>
    <scope>NUCLEOTIDE SEQUENCE [LARGE SCALE GENOMIC DNA]</scope>
    <source>
        <strain evidence="3 4">DSM 26897</strain>
    </source>
</reference>
<keyword evidence="2" id="KW-1133">Transmembrane helix</keyword>
<gene>
    <name evidence="3" type="ORF">SAMN05444008_101337</name>
</gene>
<protein>
    <recommendedName>
        <fullName evidence="5">DUF998 domain-containing protein</fullName>
    </recommendedName>
</protein>
<keyword evidence="4" id="KW-1185">Reference proteome</keyword>
<evidence type="ECO:0000256" key="2">
    <source>
        <dbReference type="SAM" id="Phobius"/>
    </source>
</evidence>
<feature type="transmembrane region" description="Helical" evidence="2">
    <location>
        <begin position="173"/>
        <end position="194"/>
    </location>
</feature>
<feature type="transmembrane region" description="Helical" evidence="2">
    <location>
        <begin position="58"/>
        <end position="80"/>
    </location>
</feature>
<dbReference type="RefSeq" id="WP_073039340.1">
    <property type="nucleotide sequence ID" value="NZ_FQUO01000001.1"/>
</dbReference>
<dbReference type="EMBL" id="FQUO01000001">
    <property type="protein sequence ID" value="SHE39427.1"/>
    <property type="molecule type" value="Genomic_DNA"/>
</dbReference>
<dbReference type="STRING" id="1302690.BUE76_01260"/>
<name>A0A1M4T568_9BACT</name>
<proteinExistence type="predicted"/>
<evidence type="ECO:0000313" key="3">
    <source>
        <dbReference type="EMBL" id="SHE39427.1"/>
    </source>
</evidence>
<sequence>MSLLPKVEFDNPAEIALTHQDTLRKTVGILGMLLPILLYLALWIDLGHTRTLESISHYYLTRAGGVFVIIVSLLAVFLMVYKGRDPIDFYASTFAGVCALLLLLFPTSNISEVECCSSYAITQLKESTFRPKFHLIAAALFLLTLALMSLFLFTRSKHAPEVRGKQKRRRNRIFRTMGVIMILALLTIVAGFFLPAFQPFYDHYRLTFWMETVAVEAFGFAWFVKGEAILKDRNTQQEPREGGNIVVMSTGKPVNK</sequence>
<feature type="region of interest" description="Disordered" evidence="1">
    <location>
        <begin position="235"/>
        <end position="256"/>
    </location>
</feature>
<evidence type="ECO:0000256" key="1">
    <source>
        <dbReference type="SAM" id="MobiDB-lite"/>
    </source>
</evidence>
<evidence type="ECO:0000313" key="4">
    <source>
        <dbReference type="Proteomes" id="UP000184368"/>
    </source>
</evidence>
<keyword evidence="2" id="KW-0472">Membrane</keyword>